<evidence type="ECO:0000313" key="7">
    <source>
        <dbReference type="Proteomes" id="UP000480303"/>
    </source>
</evidence>
<feature type="transmembrane region" description="Helical" evidence="5">
    <location>
        <begin position="12"/>
        <end position="40"/>
    </location>
</feature>
<accession>A0A6A0BCV5</accession>
<reference evidence="6 7" key="1">
    <citation type="submission" date="2020-02" db="EMBL/GenBank/DDBJ databases">
        <title>Draft genome sequence of Lactococcus sp. Hs30E4-3.</title>
        <authorList>
            <person name="Noda S."/>
            <person name="Yuki M."/>
            <person name="Ohkuma M."/>
        </authorList>
    </citation>
    <scope>NUCLEOTIDE SEQUENCE [LARGE SCALE GENOMIC DNA]</scope>
    <source>
        <strain evidence="6 7">Hs30E4-3</strain>
    </source>
</reference>
<feature type="transmembrane region" description="Helical" evidence="5">
    <location>
        <begin position="208"/>
        <end position="226"/>
    </location>
</feature>
<sequence>MTKRLLTPLSKFIVFILTMIAALITNDTRFLAIFAMISFVFYRLSKLKYHPILILLIFSHLTILFVLNPDYGTQLYDYSITWIDEFSLQEMLYLLNILLKDVIILNFFQIFFLTSQPVEVAATLNQVGFSYRIAYQISQKLSFFSNLKSDLVKLQNAAAVQYIEISKFKLVTFLLQAKHKKTAAARHFGKKTKRTWYITRKLGKLDHLAILFAALTVLISIGLIFVNGSRLWNPFR</sequence>
<dbReference type="Proteomes" id="UP000480303">
    <property type="component" value="Unassembled WGS sequence"/>
</dbReference>
<dbReference type="EMBL" id="BLLI01000017">
    <property type="protein sequence ID" value="GFH42264.1"/>
    <property type="molecule type" value="Genomic_DNA"/>
</dbReference>
<organism evidence="6 7">
    <name type="scientific">Pseudolactococcus hodotermopsidis</name>
    <dbReference type="NCBI Taxonomy" id="2709157"/>
    <lineage>
        <taxon>Bacteria</taxon>
        <taxon>Bacillati</taxon>
        <taxon>Bacillota</taxon>
        <taxon>Bacilli</taxon>
        <taxon>Lactobacillales</taxon>
        <taxon>Streptococcaceae</taxon>
        <taxon>Pseudolactococcus</taxon>
    </lineage>
</organism>
<dbReference type="RefSeq" id="WP_172208229.1">
    <property type="nucleotide sequence ID" value="NZ_BLLI01000017.1"/>
</dbReference>
<dbReference type="CDD" id="cd16914">
    <property type="entry name" value="EcfT"/>
    <property type="match status" value="1"/>
</dbReference>
<keyword evidence="3 5" id="KW-1133">Transmembrane helix</keyword>
<evidence type="ECO:0000256" key="1">
    <source>
        <dbReference type="ARBA" id="ARBA00004141"/>
    </source>
</evidence>
<comment type="subcellular location">
    <subcellularLocation>
        <location evidence="1">Membrane</location>
        <topology evidence="1">Multi-pass membrane protein</topology>
    </subcellularLocation>
</comment>
<dbReference type="InterPro" id="IPR003339">
    <property type="entry name" value="ABC/ECF_trnsptr_transmembrane"/>
</dbReference>
<evidence type="ECO:0000256" key="4">
    <source>
        <dbReference type="ARBA" id="ARBA00023136"/>
    </source>
</evidence>
<feature type="transmembrane region" description="Helical" evidence="5">
    <location>
        <begin position="52"/>
        <end position="71"/>
    </location>
</feature>
<dbReference type="AlphaFoldDB" id="A0A6A0BCV5"/>
<name>A0A6A0BCV5_9LACT</name>
<evidence type="ECO:0000256" key="5">
    <source>
        <dbReference type="SAM" id="Phobius"/>
    </source>
</evidence>
<comment type="caution">
    <text evidence="6">The sequence shown here is derived from an EMBL/GenBank/DDBJ whole genome shotgun (WGS) entry which is preliminary data.</text>
</comment>
<dbReference type="GO" id="GO:0005886">
    <property type="term" value="C:plasma membrane"/>
    <property type="evidence" value="ECO:0007669"/>
    <property type="project" value="UniProtKB-ARBA"/>
</dbReference>
<protein>
    <submittedName>
        <fullName evidence="6">ABC transporter permease</fullName>
    </submittedName>
</protein>
<evidence type="ECO:0000256" key="2">
    <source>
        <dbReference type="ARBA" id="ARBA00022692"/>
    </source>
</evidence>
<gene>
    <name evidence="6" type="primary">cbiQ</name>
    <name evidence="6" type="ORF">Hs30E_08150</name>
</gene>
<feature type="transmembrane region" description="Helical" evidence="5">
    <location>
        <begin position="91"/>
        <end position="113"/>
    </location>
</feature>
<keyword evidence="7" id="KW-1185">Reference proteome</keyword>
<evidence type="ECO:0000256" key="3">
    <source>
        <dbReference type="ARBA" id="ARBA00022989"/>
    </source>
</evidence>
<keyword evidence="2 5" id="KW-0812">Transmembrane</keyword>
<evidence type="ECO:0000313" key="6">
    <source>
        <dbReference type="EMBL" id="GFH42264.1"/>
    </source>
</evidence>
<proteinExistence type="predicted"/>
<keyword evidence="4 5" id="KW-0472">Membrane</keyword>